<dbReference type="Pfam" id="PF08007">
    <property type="entry name" value="JmjC_2"/>
    <property type="match status" value="1"/>
</dbReference>
<evidence type="ECO:0000256" key="1">
    <source>
        <dbReference type="ARBA" id="ARBA00001954"/>
    </source>
</evidence>
<evidence type="ECO:0000313" key="6">
    <source>
        <dbReference type="Proteomes" id="UP000812961"/>
    </source>
</evidence>
<dbReference type="SUPFAM" id="SSF51197">
    <property type="entry name" value="Clavaminate synthase-like"/>
    <property type="match status" value="1"/>
</dbReference>
<dbReference type="PANTHER" id="PTHR13096">
    <property type="entry name" value="MINA53 MYC INDUCED NUCLEAR ANTIGEN"/>
    <property type="match status" value="1"/>
</dbReference>
<gene>
    <name evidence="5" type="ORF">K1Y79_16750</name>
</gene>
<dbReference type="EMBL" id="JAICCF010000003">
    <property type="protein sequence ID" value="MBW8685991.1"/>
    <property type="molecule type" value="Genomic_DNA"/>
</dbReference>
<dbReference type="RefSeq" id="WP_220251315.1">
    <property type="nucleotide sequence ID" value="NZ_JAICCF010000003.1"/>
</dbReference>
<reference evidence="5 6" key="1">
    <citation type="submission" date="2021-08" db="EMBL/GenBank/DDBJ databases">
        <title>The genome sequence of Chitinophaga sp. B61.</title>
        <authorList>
            <person name="Zhang X."/>
        </authorList>
    </citation>
    <scope>NUCLEOTIDE SEQUENCE [LARGE SCALE GENOMIC DNA]</scope>
    <source>
        <strain evidence="5 6">B61</strain>
    </source>
</reference>
<proteinExistence type="predicted"/>
<keyword evidence="3" id="KW-0408">Iron</keyword>
<evidence type="ECO:0000313" key="5">
    <source>
        <dbReference type="EMBL" id="MBW8685991.1"/>
    </source>
</evidence>
<keyword evidence="6" id="KW-1185">Reference proteome</keyword>
<dbReference type="Gene3D" id="2.60.120.650">
    <property type="entry name" value="Cupin"/>
    <property type="match status" value="1"/>
</dbReference>
<dbReference type="PROSITE" id="PS51184">
    <property type="entry name" value="JMJC"/>
    <property type="match status" value="1"/>
</dbReference>
<evidence type="ECO:0000256" key="3">
    <source>
        <dbReference type="ARBA" id="ARBA00023004"/>
    </source>
</evidence>
<organism evidence="5 6">
    <name type="scientific">Chitinophaga rhizophila</name>
    <dbReference type="NCBI Taxonomy" id="2866212"/>
    <lineage>
        <taxon>Bacteria</taxon>
        <taxon>Pseudomonadati</taxon>
        <taxon>Bacteroidota</taxon>
        <taxon>Chitinophagia</taxon>
        <taxon>Chitinophagales</taxon>
        <taxon>Chitinophagaceae</taxon>
        <taxon>Chitinophaga</taxon>
    </lineage>
</organism>
<dbReference type="InterPro" id="IPR003347">
    <property type="entry name" value="JmjC_dom"/>
</dbReference>
<sequence>MSIPFDFQQLIAPFDKQEFISNYYEKKPLVIRRGDPQYYERLLSVKDIDTIIKTGIEQGNLQLTMSHAAKKILPADYMSGWSNDRVIVQTGINQNKVFERFVQDKATMIIHNTLRYNAALQDLVSSVDASFGCNSGVNVFITPSNAQCFQVHYDEHDLFIIQISGSKRWKLFESAVYLPLEPQNKRAVDFSGLALLEDICLEQGDLLYLPRGFVHEVTTTDQLSCHITLGLMNMSWIKRFADHLTQVALEDEPIFRKAYLGSANRSVEELQHIVLQLRKTLAQHLSVDAIQAYLDQQAIKTQKQDAISVPSLAAIAAAEVHPINVK</sequence>
<comment type="caution">
    <text evidence="5">The sequence shown here is derived from an EMBL/GenBank/DDBJ whole genome shotgun (WGS) entry which is preliminary data.</text>
</comment>
<dbReference type="Proteomes" id="UP000812961">
    <property type="component" value="Unassembled WGS sequence"/>
</dbReference>
<name>A0ABS7GE95_9BACT</name>
<evidence type="ECO:0000259" key="4">
    <source>
        <dbReference type="PROSITE" id="PS51184"/>
    </source>
</evidence>
<evidence type="ECO:0000256" key="2">
    <source>
        <dbReference type="ARBA" id="ARBA00022723"/>
    </source>
</evidence>
<feature type="domain" description="JmjC" evidence="4">
    <location>
        <begin position="102"/>
        <end position="248"/>
    </location>
</feature>
<accession>A0ABS7GE95</accession>
<comment type="cofactor">
    <cofactor evidence="1">
        <name>Fe(2+)</name>
        <dbReference type="ChEBI" id="CHEBI:29033"/>
    </cofactor>
</comment>
<dbReference type="InterPro" id="IPR039994">
    <property type="entry name" value="NO66-like"/>
</dbReference>
<keyword evidence="2" id="KW-0479">Metal-binding</keyword>
<dbReference type="PANTHER" id="PTHR13096:SF8">
    <property type="entry name" value="RIBOSOMAL OXYGENASE 1"/>
    <property type="match status" value="1"/>
</dbReference>
<protein>
    <submittedName>
        <fullName evidence="5">Cupin domain-containing protein</fullName>
    </submittedName>
</protein>